<organism evidence="2 3">
    <name type="scientific">Solobacterium moorei F0204</name>
    <dbReference type="NCBI Taxonomy" id="706433"/>
    <lineage>
        <taxon>Bacteria</taxon>
        <taxon>Bacillati</taxon>
        <taxon>Bacillota</taxon>
        <taxon>Erysipelotrichia</taxon>
        <taxon>Erysipelotrichales</taxon>
        <taxon>Erysipelotrichaceae</taxon>
        <taxon>Solobacterium</taxon>
    </lineage>
</organism>
<dbReference type="InterPro" id="IPR002525">
    <property type="entry name" value="Transp_IS110-like_N"/>
</dbReference>
<protein>
    <recommendedName>
        <fullName evidence="1">Transposase IS110-like N-terminal domain-containing protein</fullName>
    </recommendedName>
</protein>
<dbReference type="Pfam" id="PF01548">
    <property type="entry name" value="DEDD_Tnp_IS110"/>
    <property type="match status" value="1"/>
</dbReference>
<evidence type="ECO:0000259" key="1">
    <source>
        <dbReference type="Pfam" id="PF01548"/>
    </source>
</evidence>
<accession>E7MMU1</accession>
<dbReference type="GO" id="GO:0006313">
    <property type="term" value="P:DNA transposition"/>
    <property type="evidence" value="ECO:0007669"/>
    <property type="project" value="InterPro"/>
</dbReference>
<gene>
    <name evidence="2" type="ORF">HMPREF9430_00857</name>
</gene>
<reference evidence="2 3" key="1">
    <citation type="submission" date="2010-08" db="EMBL/GenBank/DDBJ databases">
        <authorList>
            <person name="Weinstock G."/>
            <person name="Sodergren E."/>
            <person name="Clifton S."/>
            <person name="Fulton L."/>
            <person name="Fulton B."/>
            <person name="Courtney L."/>
            <person name="Fronick C."/>
            <person name="Harrison M."/>
            <person name="Strong C."/>
            <person name="Farmer C."/>
            <person name="Delahaunty K."/>
            <person name="Markovic C."/>
            <person name="Hall O."/>
            <person name="Minx P."/>
            <person name="Tomlinson C."/>
            <person name="Mitreva M."/>
            <person name="Hou S."/>
            <person name="Chen J."/>
            <person name="Wollam A."/>
            <person name="Pepin K.H."/>
            <person name="Johnson M."/>
            <person name="Bhonagiri V."/>
            <person name="Zhang X."/>
            <person name="Suruliraj S."/>
            <person name="Warren W."/>
            <person name="Chinwalla A."/>
            <person name="Mardis E.R."/>
            <person name="Wilson R.K."/>
        </authorList>
    </citation>
    <scope>NUCLEOTIDE SEQUENCE [LARGE SCALE GENOMIC DNA]</scope>
    <source>
        <strain evidence="2 3">F0204</strain>
    </source>
</reference>
<dbReference type="eggNOG" id="COG3547">
    <property type="taxonomic scope" value="Bacteria"/>
</dbReference>
<dbReference type="HOGENOM" id="CLU_036902_6_2_9"/>
<sequence length="163" mass="19170">MEGPIITVDVSKDSCHYQPFIENGHPMRKPKQLSATNDGFQKLGQTIKDLEAKTEREDIPVIFEATGVYHRPLQKYLEDHKRRYYIISPLLSATYHKTDLHSNKTDALDCAHIAKAYYCEKGLRQYQVQPQEYKRLYQLSRLYESELVHLRKRKVSLRSMLDI</sequence>
<comment type="caution">
    <text evidence="2">The sequence shown here is derived from an EMBL/GenBank/DDBJ whole genome shotgun (WGS) entry which is preliminary data.</text>
</comment>
<dbReference type="PANTHER" id="PTHR33055:SF17">
    <property type="entry name" value="THIRD ORF IN TRANSPOSON ISC1491"/>
    <property type="match status" value="1"/>
</dbReference>
<dbReference type="GO" id="GO:0003677">
    <property type="term" value="F:DNA binding"/>
    <property type="evidence" value="ECO:0007669"/>
    <property type="project" value="InterPro"/>
</dbReference>
<dbReference type="RefSeq" id="WP_006525694.1">
    <property type="nucleotide sequence ID" value="NZ_GL637654.1"/>
</dbReference>
<dbReference type="InterPro" id="IPR047650">
    <property type="entry name" value="Transpos_IS110"/>
</dbReference>
<dbReference type="GO" id="GO:0004803">
    <property type="term" value="F:transposase activity"/>
    <property type="evidence" value="ECO:0007669"/>
    <property type="project" value="InterPro"/>
</dbReference>
<dbReference type="AlphaFoldDB" id="E7MMU1"/>
<name>E7MMU1_9FIRM</name>
<proteinExistence type="predicted"/>
<dbReference type="PANTHER" id="PTHR33055">
    <property type="entry name" value="TRANSPOSASE FOR INSERTION SEQUENCE ELEMENT IS1111A"/>
    <property type="match status" value="1"/>
</dbReference>
<keyword evidence="3" id="KW-1185">Reference proteome</keyword>
<dbReference type="STRING" id="706433.HMPREF9430_00857"/>
<feature type="domain" description="Transposase IS110-like N-terminal" evidence="1">
    <location>
        <begin position="8"/>
        <end position="162"/>
    </location>
</feature>
<feature type="non-terminal residue" evidence="2">
    <location>
        <position position="163"/>
    </location>
</feature>
<evidence type="ECO:0000313" key="2">
    <source>
        <dbReference type="EMBL" id="EFW24675.1"/>
    </source>
</evidence>
<dbReference type="Proteomes" id="UP000004097">
    <property type="component" value="Unassembled WGS sequence"/>
</dbReference>
<dbReference type="EMBL" id="AECQ01000013">
    <property type="protein sequence ID" value="EFW24675.1"/>
    <property type="molecule type" value="Genomic_DNA"/>
</dbReference>
<evidence type="ECO:0000313" key="3">
    <source>
        <dbReference type="Proteomes" id="UP000004097"/>
    </source>
</evidence>